<gene>
    <name evidence="2" type="primary">LOC111451596</name>
</gene>
<dbReference type="KEGG" id="cmos:111451596"/>
<proteinExistence type="predicted"/>
<evidence type="ECO:0000313" key="1">
    <source>
        <dbReference type="Proteomes" id="UP000504609"/>
    </source>
</evidence>
<protein>
    <submittedName>
        <fullName evidence="2">Uncharacterized protein LOC111451596</fullName>
    </submittedName>
</protein>
<name>A0A6J1G805_CUCMO</name>
<accession>A0A6J1G805</accession>
<dbReference type="Proteomes" id="UP000504609">
    <property type="component" value="Unplaced"/>
</dbReference>
<organism evidence="1 2">
    <name type="scientific">Cucurbita moschata</name>
    <name type="common">Winter crookneck squash</name>
    <name type="synonym">Cucurbita pepo var. moschata</name>
    <dbReference type="NCBI Taxonomy" id="3662"/>
    <lineage>
        <taxon>Eukaryota</taxon>
        <taxon>Viridiplantae</taxon>
        <taxon>Streptophyta</taxon>
        <taxon>Embryophyta</taxon>
        <taxon>Tracheophyta</taxon>
        <taxon>Spermatophyta</taxon>
        <taxon>Magnoliopsida</taxon>
        <taxon>eudicotyledons</taxon>
        <taxon>Gunneridae</taxon>
        <taxon>Pentapetalae</taxon>
        <taxon>rosids</taxon>
        <taxon>fabids</taxon>
        <taxon>Cucurbitales</taxon>
        <taxon>Cucurbitaceae</taxon>
        <taxon>Cucurbiteae</taxon>
        <taxon>Cucurbita</taxon>
    </lineage>
</organism>
<dbReference type="Gene3D" id="3.70.10.10">
    <property type="match status" value="1"/>
</dbReference>
<dbReference type="AlphaFoldDB" id="A0A6J1G805"/>
<keyword evidence="1" id="KW-1185">Reference proteome</keyword>
<sequence>MLNFMLDSLEPFIDAISILQRFDHDTADLEGSPTMFSIIISLASSPPSLLALQIMPQFFSHFSCDQLHYVNVPIAEVATIISNMERDGFYSFVFFLLANQERIAFAFKRHSQQRRWDTRQLKSEPLEPKKVGEIDYSSFVSIDLEEFRSSVITLCAGRALVTITNSEISFDVPYINREIILSKEKRECIIGGFEEGEKVISEITLFPIKLLNSSRLKRLWIFKTNDSSVIILVAPTGLWQ</sequence>
<evidence type="ECO:0000313" key="2">
    <source>
        <dbReference type="RefSeq" id="XP_022947835.1"/>
    </source>
</evidence>
<dbReference type="RefSeq" id="XP_022947835.1">
    <property type="nucleotide sequence ID" value="XM_023092067.1"/>
</dbReference>
<dbReference type="GeneID" id="111451596"/>
<reference evidence="2" key="1">
    <citation type="submission" date="2025-08" db="UniProtKB">
        <authorList>
            <consortium name="RefSeq"/>
        </authorList>
    </citation>
    <scope>IDENTIFICATION</scope>
    <source>
        <tissue evidence="2">Young leaves</tissue>
    </source>
</reference>